<dbReference type="AlphaFoldDB" id="A0A5E7R080"/>
<dbReference type="SUPFAM" id="SSF53474">
    <property type="entry name" value="alpha/beta-Hydrolases"/>
    <property type="match status" value="1"/>
</dbReference>
<dbReference type="EC" id="3.1.1.-" evidence="5"/>
<dbReference type="Proteomes" id="UP000326611">
    <property type="component" value="Unassembled WGS sequence"/>
</dbReference>
<dbReference type="EMBL" id="CABVIY010000001">
    <property type="protein sequence ID" value="VVP66747.1"/>
    <property type="molecule type" value="Genomic_DNA"/>
</dbReference>
<comment type="similarity">
    <text evidence="1">Belongs to the 'GDXG' lipolytic enzyme family.</text>
</comment>
<feature type="domain" description="Alpha/beta hydrolase fold-3" evidence="4">
    <location>
        <begin position="148"/>
        <end position="352"/>
    </location>
</feature>
<name>A0A5E7R080_PSEFL</name>
<evidence type="ECO:0000256" key="3">
    <source>
        <dbReference type="SAM" id="SignalP"/>
    </source>
</evidence>
<reference evidence="5 6" key="1">
    <citation type="submission" date="2019-09" db="EMBL/GenBank/DDBJ databases">
        <authorList>
            <person name="Chandra G."/>
            <person name="Truman W A."/>
        </authorList>
    </citation>
    <scope>NUCLEOTIDE SEQUENCE [LARGE SCALE GENOMIC DNA]</scope>
    <source>
        <strain evidence="5">PS918</strain>
    </source>
</reference>
<dbReference type="InterPro" id="IPR029058">
    <property type="entry name" value="AB_hydrolase_fold"/>
</dbReference>
<gene>
    <name evidence="5" type="primary">aes_2</name>
    <name evidence="5" type="ORF">PS918_00440</name>
</gene>
<feature type="chain" id="PRO_5022848043" evidence="3">
    <location>
        <begin position="27"/>
        <end position="377"/>
    </location>
</feature>
<evidence type="ECO:0000256" key="2">
    <source>
        <dbReference type="ARBA" id="ARBA00022801"/>
    </source>
</evidence>
<dbReference type="InterPro" id="IPR013094">
    <property type="entry name" value="AB_hydrolase_3"/>
</dbReference>
<protein>
    <submittedName>
        <fullName evidence="5">Acetyl esterase</fullName>
        <ecNumber evidence="5">3.1.1.-</ecNumber>
    </submittedName>
</protein>
<dbReference type="Gene3D" id="3.40.50.1820">
    <property type="entry name" value="alpha/beta hydrolase"/>
    <property type="match status" value="1"/>
</dbReference>
<keyword evidence="3" id="KW-0732">Signal</keyword>
<dbReference type="GO" id="GO:0004806">
    <property type="term" value="F:triacylglycerol lipase activity"/>
    <property type="evidence" value="ECO:0007669"/>
    <property type="project" value="TreeGrafter"/>
</dbReference>
<dbReference type="RefSeq" id="WP_150768633.1">
    <property type="nucleotide sequence ID" value="NZ_CABVIY010000001.1"/>
</dbReference>
<dbReference type="InterPro" id="IPR050300">
    <property type="entry name" value="GDXG_lipolytic_enzyme"/>
</dbReference>
<dbReference type="PANTHER" id="PTHR48081">
    <property type="entry name" value="AB HYDROLASE SUPERFAMILY PROTEIN C4A8.06C"/>
    <property type="match status" value="1"/>
</dbReference>
<feature type="signal peptide" evidence="3">
    <location>
        <begin position="1"/>
        <end position="26"/>
    </location>
</feature>
<organism evidence="5 6">
    <name type="scientific">Pseudomonas fluorescens</name>
    <dbReference type="NCBI Taxonomy" id="294"/>
    <lineage>
        <taxon>Bacteria</taxon>
        <taxon>Pseudomonadati</taxon>
        <taxon>Pseudomonadota</taxon>
        <taxon>Gammaproteobacteria</taxon>
        <taxon>Pseudomonadales</taxon>
        <taxon>Pseudomonadaceae</taxon>
        <taxon>Pseudomonas</taxon>
    </lineage>
</organism>
<proteinExistence type="inferred from homology"/>
<dbReference type="OrthoDB" id="9806180at2"/>
<keyword evidence="2 5" id="KW-0378">Hydrolase</keyword>
<sequence length="377" mass="41161" precursor="true">MNNYKKITLRIMTALLPLAITAPATAQDKTWSQLIDYPALERAQSEANSQPGPRHVPAKTIPLPSTVSPRLSEMVSAPYQYPKWTGNHPQDTNDWKPFVATLAADIVARLGALRDRLGVTIEPATMGGVPVFVLQRRVPAAEHRNRVLLYIHGGGFLFNPGESGTMEATLIAGLEGFKVVSVDYRMIPDFPAPAALDDVTAVYKALLSQYDADRIGVVGTSAGGNLTLALMHRAKAERLPLPAAIAPATPWADLTEEGGGDTMETLEWVDNTLVSYKGYLSDAAPAYANGQDMVDPFLSPLRGNFTDFPPTILTSGTRDLFLSQTVLTHRKLRRAGVEAQLHVFEGMSHAQHMDADAPEAKEAYMEISSFFDKHLRR</sequence>
<accession>A0A5E7R080</accession>
<evidence type="ECO:0000313" key="6">
    <source>
        <dbReference type="Proteomes" id="UP000326611"/>
    </source>
</evidence>
<dbReference type="Pfam" id="PF07859">
    <property type="entry name" value="Abhydrolase_3"/>
    <property type="match status" value="1"/>
</dbReference>
<evidence type="ECO:0000259" key="4">
    <source>
        <dbReference type="Pfam" id="PF07859"/>
    </source>
</evidence>
<evidence type="ECO:0000313" key="5">
    <source>
        <dbReference type="EMBL" id="VVP66747.1"/>
    </source>
</evidence>
<dbReference type="PANTHER" id="PTHR48081:SF30">
    <property type="entry name" value="ACETYL-HYDROLASE LIPR-RELATED"/>
    <property type="match status" value="1"/>
</dbReference>
<evidence type="ECO:0000256" key="1">
    <source>
        <dbReference type="ARBA" id="ARBA00010515"/>
    </source>
</evidence>